<keyword evidence="3" id="KW-1185">Reference proteome</keyword>
<gene>
    <name evidence="2" type="ORF">BaRGS_00019000</name>
</gene>
<evidence type="ECO:0000313" key="3">
    <source>
        <dbReference type="Proteomes" id="UP001519460"/>
    </source>
</evidence>
<feature type="region of interest" description="Disordered" evidence="1">
    <location>
        <begin position="148"/>
        <end position="167"/>
    </location>
</feature>
<accession>A0ABD0KRC0</accession>
<reference evidence="2 3" key="1">
    <citation type="journal article" date="2023" name="Sci. Data">
        <title>Genome assembly of the Korean intertidal mud-creeper Batillaria attramentaria.</title>
        <authorList>
            <person name="Patra A.K."/>
            <person name="Ho P.T."/>
            <person name="Jun S."/>
            <person name="Lee S.J."/>
            <person name="Kim Y."/>
            <person name="Won Y.J."/>
        </authorList>
    </citation>
    <scope>NUCLEOTIDE SEQUENCE [LARGE SCALE GENOMIC DNA]</scope>
    <source>
        <strain evidence="2">Wonlab-2016</strain>
    </source>
</reference>
<evidence type="ECO:0000313" key="2">
    <source>
        <dbReference type="EMBL" id="KAK7489818.1"/>
    </source>
</evidence>
<name>A0ABD0KRC0_9CAEN</name>
<dbReference type="EMBL" id="JACVVK020000134">
    <property type="protein sequence ID" value="KAK7489818.1"/>
    <property type="molecule type" value="Genomic_DNA"/>
</dbReference>
<dbReference type="AlphaFoldDB" id="A0ABD0KRC0"/>
<protein>
    <submittedName>
        <fullName evidence="2">Uncharacterized protein</fullName>
    </submittedName>
</protein>
<comment type="caution">
    <text evidence="2">The sequence shown here is derived from an EMBL/GenBank/DDBJ whole genome shotgun (WGS) entry which is preliminary data.</text>
</comment>
<sequence>MISGLDLISFEAETCAECTDSSSETSLSPLCVPRNAITPLSSRGWLFGYACGHRTSLKCTAASETVSGTFGYRITWGYGAEKIIRCAFGSVDELNCVLPPHGDRLVTRGYRVTRLTVRALNIPSQKPELPIGGACQSRAPCALARATHDKRPARLAPASSEAKVPDV</sequence>
<evidence type="ECO:0000256" key="1">
    <source>
        <dbReference type="SAM" id="MobiDB-lite"/>
    </source>
</evidence>
<proteinExistence type="predicted"/>
<organism evidence="2 3">
    <name type="scientific">Batillaria attramentaria</name>
    <dbReference type="NCBI Taxonomy" id="370345"/>
    <lineage>
        <taxon>Eukaryota</taxon>
        <taxon>Metazoa</taxon>
        <taxon>Spiralia</taxon>
        <taxon>Lophotrochozoa</taxon>
        <taxon>Mollusca</taxon>
        <taxon>Gastropoda</taxon>
        <taxon>Caenogastropoda</taxon>
        <taxon>Sorbeoconcha</taxon>
        <taxon>Cerithioidea</taxon>
        <taxon>Batillariidae</taxon>
        <taxon>Batillaria</taxon>
    </lineage>
</organism>
<dbReference type="Proteomes" id="UP001519460">
    <property type="component" value="Unassembled WGS sequence"/>
</dbReference>